<dbReference type="STRING" id="400682.A0A1X7T6L7"/>
<evidence type="ECO:0000259" key="1">
    <source>
        <dbReference type="PROSITE" id="PS50304"/>
    </source>
</evidence>
<dbReference type="Pfam" id="PF00567">
    <property type="entry name" value="TUDOR"/>
    <property type="match status" value="1"/>
</dbReference>
<dbReference type="PROSITE" id="PS50304">
    <property type="entry name" value="TUDOR"/>
    <property type="match status" value="1"/>
</dbReference>
<dbReference type="EnsemblMetazoa" id="Aqu2.1.10158_001">
    <property type="protein sequence ID" value="Aqu2.1.10158_001"/>
    <property type="gene ID" value="Aqu2.1.10158"/>
</dbReference>
<feature type="domain" description="Tudor" evidence="1">
    <location>
        <begin position="35"/>
        <end position="93"/>
    </location>
</feature>
<dbReference type="Gene3D" id="2.40.50.90">
    <property type="match status" value="1"/>
</dbReference>
<dbReference type="SMART" id="SM00333">
    <property type="entry name" value="TUDOR"/>
    <property type="match status" value="1"/>
</dbReference>
<dbReference type="InParanoid" id="A0A1X7T6L7"/>
<dbReference type="InterPro" id="IPR002999">
    <property type="entry name" value="Tudor"/>
</dbReference>
<name>A0A1X7T6L7_AMPQE</name>
<organism evidence="2">
    <name type="scientific">Amphimedon queenslandica</name>
    <name type="common">Sponge</name>
    <dbReference type="NCBI Taxonomy" id="400682"/>
    <lineage>
        <taxon>Eukaryota</taxon>
        <taxon>Metazoa</taxon>
        <taxon>Porifera</taxon>
        <taxon>Demospongiae</taxon>
        <taxon>Heteroscleromorpha</taxon>
        <taxon>Haplosclerida</taxon>
        <taxon>Niphatidae</taxon>
        <taxon>Amphimedon</taxon>
    </lineage>
</organism>
<protein>
    <recommendedName>
        <fullName evidence="1">Tudor domain-containing protein</fullName>
    </recommendedName>
</protein>
<sequence length="153" mass="17603">MLQRHFELIVINPLINRQEWVKPEKVEAYKSRGHHIVLGPCCARFNNDGYWYRATILEHSQPDVVQIRYVDYGNNDFVPLNAIRQPKPHYLALPAQCIECRLANICPPGSTWSKRACRILVEMTKDKAIAAMATSTKVRQSIWDIVLNRFGVG</sequence>
<dbReference type="InterPro" id="IPR050621">
    <property type="entry name" value="Tudor_domain_containing"/>
</dbReference>
<dbReference type="OrthoDB" id="10052065at2759"/>
<dbReference type="PANTHER" id="PTHR22948:SF76">
    <property type="entry name" value="FI20010P1-RELATED"/>
    <property type="match status" value="1"/>
</dbReference>
<dbReference type="eggNOG" id="KOG2039">
    <property type="taxonomic scope" value="Eukaryota"/>
</dbReference>
<reference evidence="2" key="1">
    <citation type="submission" date="2017-05" db="UniProtKB">
        <authorList>
            <consortium name="EnsemblMetazoa"/>
        </authorList>
    </citation>
    <scope>IDENTIFICATION</scope>
</reference>
<dbReference type="InterPro" id="IPR035437">
    <property type="entry name" value="SNase_OB-fold_sf"/>
</dbReference>
<dbReference type="SUPFAM" id="SSF63748">
    <property type="entry name" value="Tudor/PWWP/MBT"/>
    <property type="match status" value="1"/>
</dbReference>
<dbReference type="Gene3D" id="2.30.30.140">
    <property type="match status" value="1"/>
</dbReference>
<evidence type="ECO:0000313" key="2">
    <source>
        <dbReference type="EnsemblMetazoa" id="Aqu2.1.10158_001"/>
    </source>
</evidence>
<dbReference type="PANTHER" id="PTHR22948">
    <property type="entry name" value="TUDOR DOMAIN CONTAINING PROTEIN"/>
    <property type="match status" value="1"/>
</dbReference>
<proteinExistence type="predicted"/>
<dbReference type="AlphaFoldDB" id="A0A1X7T6L7"/>
<accession>A0A1X7T6L7</accession>